<name>A0A1F5ECR1_9BACT</name>
<evidence type="ECO:0000313" key="3">
    <source>
        <dbReference type="Proteomes" id="UP000177481"/>
    </source>
</evidence>
<dbReference type="AlphaFoldDB" id="A0A1F5ECR1"/>
<gene>
    <name evidence="2" type="ORF">A3A71_01130</name>
</gene>
<proteinExistence type="predicted"/>
<evidence type="ECO:0000259" key="1">
    <source>
        <dbReference type="PROSITE" id="PS51186"/>
    </source>
</evidence>
<dbReference type="Proteomes" id="UP000177481">
    <property type="component" value="Unassembled WGS sequence"/>
</dbReference>
<sequence>MPEYFDEGGLKSIEQDTKNHILFGAYFENEMIGFATYNEINGETVEMTWLGVLPELQGKKYGKTLVEKSLAELSQKYKVCEVKTLADSDSYEPYKKTRAFYRHLGFIPLETISPYPGWGDNPCQIFVKVL</sequence>
<dbReference type="Pfam" id="PF00583">
    <property type="entry name" value="Acetyltransf_1"/>
    <property type="match status" value="1"/>
</dbReference>
<comment type="caution">
    <text evidence="2">The sequence shown here is derived from an EMBL/GenBank/DDBJ whole genome shotgun (WGS) entry which is preliminary data.</text>
</comment>
<dbReference type="STRING" id="1797471.A3A71_01130"/>
<accession>A0A1F5ECR1</accession>
<dbReference type="EMBL" id="MEZX01000002">
    <property type="protein sequence ID" value="OGD64994.1"/>
    <property type="molecule type" value="Genomic_DNA"/>
</dbReference>
<dbReference type="PROSITE" id="PS51186">
    <property type="entry name" value="GNAT"/>
    <property type="match status" value="1"/>
</dbReference>
<feature type="domain" description="N-acetyltransferase" evidence="1">
    <location>
        <begin position="1"/>
        <end position="128"/>
    </location>
</feature>
<reference evidence="2 3" key="1">
    <citation type="journal article" date="2016" name="Nat. Commun.">
        <title>Thousands of microbial genomes shed light on interconnected biogeochemical processes in an aquifer system.</title>
        <authorList>
            <person name="Anantharaman K."/>
            <person name="Brown C.T."/>
            <person name="Hug L.A."/>
            <person name="Sharon I."/>
            <person name="Castelle C.J."/>
            <person name="Probst A.J."/>
            <person name="Thomas B.C."/>
            <person name="Singh A."/>
            <person name="Wilkins M.J."/>
            <person name="Karaoz U."/>
            <person name="Brodie E.L."/>
            <person name="Williams K.H."/>
            <person name="Hubbard S.S."/>
            <person name="Banfield J.F."/>
        </authorList>
    </citation>
    <scope>NUCLEOTIDE SEQUENCE [LARGE SCALE GENOMIC DNA]</scope>
</reference>
<dbReference type="InterPro" id="IPR000182">
    <property type="entry name" value="GNAT_dom"/>
</dbReference>
<organism evidence="2 3">
    <name type="scientific">Candidatus Berkelbacteria bacterium RIFCSPLOWO2_01_FULL_50_28</name>
    <dbReference type="NCBI Taxonomy" id="1797471"/>
    <lineage>
        <taxon>Bacteria</taxon>
        <taxon>Candidatus Berkelbacteria</taxon>
    </lineage>
</organism>
<dbReference type="InterPro" id="IPR016181">
    <property type="entry name" value="Acyl_CoA_acyltransferase"/>
</dbReference>
<dbReference type="SUPFAM" id="SSF55729">
    <property type="entry name" value="Acyl-CoA N-acyltransferases (Nat)"/>
    <property type="match status" value="1"/>
</dbReference>
<dbReference type="Gene3D" id="3.40.630.30">
    <property type="match status" value="1"/>
</dbReference>
<evidence type="ECO:0000313" key="2">
    <source>
        <dbReference type="EMBL" id="OGD64994.1"/>
    </source>
</evidence>
<dbReference type="CDD" id="cd04301">
    <property type="entry name" value="NAT_SF"/>
    <property type="match status" value="1"/>
</dbReference>
<protein>
    <recommendedName>
        <fullName evidence="1">N-acetyltransferase domain-containing protein</fullName>
    </recommendedName>
</protein>
<dbReference type="GO" id="GO:0016747">
    <property type="term" value="F:acyltransferase activity, transferring groups other than amino-acyl groups"/>
    <property type="evidence" value="ECO:0007669"/>
    <property type="project" value="InterPro"/>
</dbReference>